<gene>
    <name evidence="4" type="ORF">NHP190020_08190</name>
    <name evidence="5" type="ORF">SNTW_06590</name>
</gene>
<evidence type="ECO:0000313" key="7">
    <source>
        <dbReference type="Proteomes" id="UP000509742"/>
    </source>
</evidence>
<dbReference type="InterPro" id="IPR004089">
    <property type="entry name" value="MCPsignal_dom"/>
</dbReference>
<evidence type="ECO:0000313" key="4">
    <source>
        <dbReference type="EMBL" id="BCD45780.1"/>
    </source>
</evidence>
<proteinExistence type="predicted"/>
<dbReference type="SMART" id="SM00283">
    <property type="entry name" value="MA"/>
    <property type="match status" value="1"/>
</dbReference>
<accession>A0A6J4CY46</accession>
<dbReference type="Proteomes" id="UP000317935">
    <property type="component" value="Chromosome"/>
</dbReference>
<dbReference type="PROSITE" id="PS50111">
    <property type="entry name" value="CHEMOTAXIS_TRANSDUC_2"/>
    <property type="match status" value="1"/>
</dbReference>
<evidence type="ECO:0000313" key="6">
    <source>
        <dbReference type="Proteomes" id="UP000317935"/>
    </source>
</evidence>
<dbReference type="GO" id="GO:0007165">
    <property type="term" value="P:signal transduction"/>
    <property type="evidence" value="ECO:0007669"/>
    <property type="project" value="UniProtKB-KW"/>
</dbReference>
<evidence type="ECO:0000259" key="3">
    <source>
        <dbReference type="PROSITE" id="PS50111"/>
    </source>
</evidence>
<dbReference type="SUPFAM" id="SSF58104">
    <property type="entry name" value="Methyl-accepting chemotaxis protein (MCP) signaling domain"/>
    <property type="match status" value="1"/>
</dbReference>
<dbReference type="PANTHER" id="PTHR32089">
    <property type="entry name" value="METHYL-ACCEPTING CHEMOTAXIS PROTEIN MCPB"/>
    <property type="match status" value="1"/>
</dbReference>
<dbReference type="EMBL" id="AP019774">
    <property type="protein sequence ID" value="BCD70014.1"/>
    <property type="molecule type" value="Genomic_DNA"/>
</dbReference>
<name>A0A6J4CY46_9HELI</name>
<dbReference type="Pfam" id="PF00015">
    <property type="entry name" value="MCPsignal"/>
    <property type="match status" value="1"/>
</dbReference>
<dbReference type="PANTHER" id="PTHR32089:SF112">
    <property type="entry name" value="LYSOZYME-LIKE PROTEIN-RELATED"/>
    <property type="match status" value="1"/>
</dbReference>
<keyword evidence="7" id="KW-1185">Reference proteome</keyword>
<dbReference type="Proteomes" id="UP000509742">
    <property type="component" value="Chromosome"/>
</dbReference>
<reference evidence="5 6" key="1">
    <citation type="submission" date="2019-06" db="EMBL/GenBank/DDBJ databases">
        <title>Complete genome sequence of Helicobacter suis SNTW101c.</title>
        <authorList>
            <person name="Rimbara E."/>
            <person name="Suzuki M."/>
            <person name="Matsui H."/>
            <person name="Nakamura M."/>
            <person name="Mori S."/>
            <person name="Shibayama K."/>
        </authorList>
    </citation>
    <scope>NUCLEOTIDE SEQUENCE [LARGE SCALE GENOMIC DNA]</scope>
    <source>
        <strain evidence="5 6">SNTW101c</strain>
    </source>
</reference>
<dbReference type="AlphaFoldDB" id="A0A6J4CY46"/>
<dbReference type="Gene3D" id="1.10.287.950">
    <property type="entry name" value="Methyl-accepting chemotaxis protein"/>
    <property type="match status" value="1"/>
</dbReference>
<organism evidence="5 6">
    <name type="scientific">Helicobacter suis</name>
    <dbReference type="NCBI Taxonomy" id="104628"/>
    <lineage>
        <taxon>Bacteria</taxon>
        <taxon>Pseudomonadati</taxon>
        <taxon>Campylobacterota</taxon>
        <taxon>Epsilonproteobacteria</taxon>
        <taxon>Campylobacterales</taxon>
        <taxon>Helicobacteraceae</taxon>
        <taxon>Helicobacter</taxon>
    </lineage>
</organism>
<reference evidence="4 7" key="2">
    <citation type="submission" date="2020-04" db="EMBL/GenBank/DDBJ databases">
        <title>Genomic analysis of gastric non-Helicobacter pylori Helicobacters isolated in Japan.</title>
        <authorList>
            <person name="Suzuki M."/>
            <person name="Rimbara E."/>
        </authorList>
    </citation>
    <scope>NUCLEOTIDE SEQUENCE [LARGE SCALE GENOMIC DNA]</scope>
    <source>
        <strain evidence="4 7">NHP19-0020</strain>
    </source>
</reference>
<evidence type="ECO:0000256" key="1">
    <source>
        <dbReference type="ARBA" id="ARBA00023224"/>
    </source>
</evidence>
<evidence type="ECO:0000313" key="5">
    <source>
        <dbReference type="EMBL" id="BCD70014.1"/>
    </source>
</evidence>
<dbReference type="EMBL" id="AP023036">
    <property type="protein sequence ID" value="BCD45780.1"/>
    <property type="molecule type" value="Genomic_DNA"/>
</dbReference>
<dbReference type="RefSeq" id="WP_064430037.1">
    <property type="nucleotide sequence ID" value="NZ_AP019774.1"/>
</dbReference>
<dbReference type="OrthoDB" id="1808874at2"/>
<feature type="domain" description="Methyl-accepting transducer" evidence="3">
    <location>
        <begin position="125"/>
        <end position="268"/>
    </location>
</feature>
<sequence length="379" mass="42837">MFKWLSGNSDPAIEKIYEFIAQVRNGYLECRIVEIDENSPYSAMMHGLNDLLDQIESLFREMDACVQAAKEGRDYRNIFLEGYRGIFKQYGEHVRSHVDGIIASNNSKIVQRLLEMGGGAKGILAILNELSRRVQQCTENKQLAQNIEENSLKSQDEILGIHTNLDNFSAHCSHVNTVVEELKKNMDFIMQVADIINDIADQTNLLSLNAAIEAARSGEHGRGFAVVADEIRKLAERVAKEVSNIKGNFSGFKEEIDKLEEAFSEVTSLSTEIGVHFQGFLKVLEVFVQDSRKSLENNKGLEQGLSKIMRHIEWIILKMHIYRSVLTNETQNIALDKALNDKAKTLTQEVLAHVKDHYKLDEVEQMAARLQALDAVELD</sequence>
<protein>
    <recommendedName>
        <fullName evidence="3">Methyl-accepting transducer domain-containing protein</fullName>
    </recommendedName>
</protein>
<dbReference type="GO" id="GO:0016020">
    <property type="term" value="C:membrane"/>
    <property type="evidence" value="ECO:0007669"/>
    <property type="project" value="InterPro"/>
</dbReference>
<keyword evidence="1 2" id="KW-0807">Transducer</keyword>
<evidence type="ECO:0000256" key="2">
    <source>
        <dbReference type="PROSITE-ProRule" id="PRU00284"/>
    </source>
</evidence>